<dbReference type="InterPro" id="IPR011990">
    <property type="entry name" value="TPR-like_helical_dom_sf"/>
</dbReference>
<dbReference type="Gene3D" id="1.25.40.10">
    <property type="entry name" value="Tetratricopeptide repeat domain"/>
    <property type="match status" value="2"/>
</dbReference>
<organism evidence="1 2">
    <name type="scientific">Rhodanobacter glycinis</name>
    <dbReference type="NCBI Taxonomy" id="582702"/>
    <lineage>
        <taxon>Bacteria</taxon>
        <taxon>Pseudomonadati</taxon>
        <taxon>Pseudomonadota</taxon>
        <taxon>Gammaproteobacteria</taxon>
        <taxon>Lysobacterales</taxon>
        <taxon>Rhodanobacteraceae</taxon>
        <taxon>Rhodanobacter</taxon>
    </lineage>
</organism>
<protein>
    <recommendedName>
        <fullName evidence="3">Restriction endonuclease type IV Mrr domain-containing protein</fullName>
    </recommendedName>
</protein>
<dbReference type="RefSeq" id="WP_147627326.1">
    <property type="nucleotide sequence ID" value="NZ_CP042807.1"/>
</dbReference>
<name>A0A5B9E3H5_9GAMM</name>
<accession>A0A5B9E3H5</accession>
<dbReference type="AlphaFoldDB" id="A0A5B9E3H5"/>
<evidence type="ECO:0000313" key="1">
    <source>
        <dbReference type="EMBL" id="QEE24807.1"/>
    </source>
</evidence>
<dbReference type="KEGG" id="rgl:CS053_10085"/>
<evidence type="ECO:0008006" key="3">
    <source>
        <dbReference type="Google" id="ProtNLM"/>
    </source>
</evidence>
<dbReference type="Proteomes" id="UP000321807">
    <property type="component" value="Chromosome"/>
</dbReference>
<proteinExistence type="predicted"/>
<gene>
    <name evidence="1" type="ORF">CS053_10085</name>
</gene>
<reference evidence="1 2" key="1">
    <citation type="submission" date="2019-08" db="EMBL/GenBank/DDBJ databases">
        <title>Complete genome sequence of Rhodanobacter glycinis strain T01E-68 isolated from tomato root.</title>
        <authorList>
            <person name="Weon H.-Y."/>
            <person name="Lee S.A."/>
        </authorList>
    </citation>
    <scope>NUCLEOTIDE SEQUENCE [LARGE SCALE GENOMIC DNA]</scope>
    <source>
        <strain evidence="1 2">T01E-68</strain>
    </source>
</reference>
<evidence type="ECO:0000313" key="2">
    <source>
        <dbReference type="Proteomes" id="UP000321807"/>
    </source>
</evidence>
<dbReference type="EMBL" id="CP042807">
    <property type="protein sequence ID" value="QEE24807.1"/>
    <property type="molecule type" value="Genomic_DNA"/>
</dbReference>
<dbReference type="SUPFAM" id="SSF48452">
    <property type="entry name" value="TPR-like"/>
    <property type="match status" value="1"/>
</dbReference>
<sequence>MGTELYSYALARLGDEAFEKWLCVFMKDRHQLRVPPQRIGRRGQAQAGTDLHFIDNVGRSIGVQAKAYVKTKLRAPDIDVEVAKAHGFHPPLDELIICTLSDKDAKLQEHVRTAQLHGHPNRITLLALQDLCDEVGSYQEARKHLLQNAIDGPQLATLMAIFDESPQGRLSPGQTDSGIRADAQDARLKAIEDWIDGGDPARALAELESYTGSALDTDRRRIFLRAQLSLGNASLVIDAGRAEILLTSPDPWVLAYAAHAAAAQGDRDSADRWLDRAMAVSDEAAKPTIISARVRVVAEYGAAPFASLVDLATAAIGDPVKVAFALADAAFQLGDLTAATFWYDKARNRQAHWPVGLQGNALGVQVLLLTERMFDENANPAALRDVASELAALLARPSVRADGVRMPLLVNLGTAYRFLGDAVRAAAAWDEALALPETPESVWVQRCVLSTDDAVPLPTEDLVRRWSTSALGQLIFVCTCTARGDFGRSQGLLDAMPDAATLSAQDRAALLVERIRLETHGDDATITPAHIDTALTLAHDDGPTIPLFTWLIFNFKQASPTQSEEVRSVLQSMAPDVPLDLERKIAMSEELLRLQVGEIALPWVPDMAAAAQDAEGRIVRIRAASVLLHLYALSYQWAAARALIDEVRRHHVDHPNLVWTAADALVQAGDRPGALALLGAAIQAGQRNCDLILSWARLALTLGQRRRANHVLRNLDVSPTSPHSYAKLFQARALLGVRDASTASPSAAEHVTPATAGKVLAAGLMRRPAKALAVAAGRVVQLRVLDGLTTRFDEQVLLARAQN</sequence>